<gene>
    <name evidence="8" type="ORF">BKG89_02780</name>
</gene>
<reference evidence="8 9" key="1">
    <citation type="submission" date="2016-10" db="EMBL/GenBank/DDBJ databases">
        <title>Rodentibacter gen. nov. and new species.</title>
        <authorList>
            <person name="Christensen H."/>
        </authorList>
    </citation>
    <scope>NUCLEOTIDE SEQUENCE [LARGE SCALE GENOMIC DNA]</scope>
    <source>
        <strain evidence="8 9">1998236014</strain>
    </source>
</reference>
<dbReference type="PIRSF" id="PIRSF028561">
    <property type="entry name" value="Ac_Trasf"/>
    <property type="match status" value="1"/>
</dbReference>
<evidence type="ECO:0000256" key="2">
    <source>
        <dbReference type="ARBA" id="ARBA00022475"/>
    </source>
</evidence>
<keyword evidence="4 8" id="KW-0808">Transferase</keyword>
<dbReference type="PANTHER" id="PTHR30606">
    <property type="entry name" value="LIPID A BIOSYNTHESIS LAUROYL ACYLTRANSFERASE"/>
    <property type="match status" value="1"/>
</dbReference>
<keyword evidence="5 7" id="KW-0472">Membrane</keyword>
<dbReference type="InterPro" id="IPR014548">
    <property type="entry name" value="Ac_Trasf"/>
</dbReference>
<evidence type="ECO:0000256" key="6">
    <source>
        <dbReference type="ARBA" id="ARBA00023315"/>
    </source>
</evidence>
<keyword evidence="2" id="KW-1003">Cell membrane</keyword>
<keyword evidence="9" id="KW-1185">Reference proteome</keyword>
<comment type="caution">
    <text evidence="8">The sequence shown here is derived from an EMBL/GenBank/DDBJ whole genome shotgun (WGS) entry which is preliminary data.</text>
</comment>
<dbReference type="RefSeq" id="WP_077462669.1">
    <property type="nucleotide sequence ID" value="NZ_MLAA01000008.1"/>
</dbReference>
<accession>A0ABX3L2I8</accession>
<keyword evidence="3" id="KW-0997">Cell inner membrane</keyword>
<dbReference type="InterPro" id="IPR004960">
    <property type="entry name" value="LipA_acyltrans"/>
</dbReference>
<evidence type="ECO:0000313" key="8">
    <source>
        <dbReference type="EMBL" id="OOF70731.1"/>
    </source>
</evidence>
<keyword evidence="7" id="KW-0812">Transmembrane</keyword>
<evidence type="ECO:0000313" key="9">
    <source>
        <dbReference type="Proteomes" id="UP000188820"/>
    </source>
</evidence>
<feature type="transmembrane region" description="Helical" evidence="7">
    <location>
        <begin position="29"/>
        <end position="51"/>
    </location>
</feature>
<keyword evidence="7" id="KW-1133">Transmembrane helix</keyword>
<dbReference type="Pfam" id="PF03279">
    <property type="entry name" value="Lip_A_acyltrans"/>
    <property type="match status" value="1"/>
</dbReference>
<proteinExistence type="predicted"/>
<name>A0ABX3L2I8_9PAST</name>
<dbReference type="Proteomes" id="UP000188820">
    <property type="component" value="Unassembled WGS sequence"/>
</dbReference>
<evidence type="ECO:0000256" key="5">
    <source>
        <dbReference type="ARBA" id="ARBA00023136"/>
    </source>
</evidence>
<protein>
    <submittedName>
        <fullName evidence="8">Glycosyl transferase family 2</fullName>
    </submittedName>
</protein>
<evidence type="ECO:0000256" key="7">
    <source>
        <dbReference type="SAM" id="Phobius"/>
    </source>
</evidence>
<organism evidence="8 9">
    <name type="scientific">Rodentibacter caecimuris</name>
    <dbReference type="NCBI Taxonomy" id="1796644"/>
    <lineage>
        <taxon>Bacteria</taxon>
        <taxon>Pseudomonadati</taxon>
        <taxon>Pseudomonadota</taxon>
        <taxon>Gammaproteobacteria</taxon>
        <taxon>Pasteurellales</taxon>
        <taxon>Pasteurellaceae</taxon>
        <taxon>Rodentibacter</taxon>
    </lineage>
</organism>
<comment type="subcellular location">
    <subcellularLocation>
        <location evidence="1">Cell inner membrane</location>
    </subcellularLocation>
</comment>
<evidence type="ECO:0000256" key="3">
    <source>
        <dbReference type="ARBA" id="ARBA00022519"/>
    </source>
</evidence>
<evidence type="ECO:0000256" key="1">
    <source>
        <dbReference type="ARBA" id="ARBA00004533"/>
    </source>
</evidence>
<evidence type="ECO:0000256" key="4">
    <source>
        <dbReference type="ARBA" id="ARBA00022679"/>
    </source>
</evidence>
<keyword evidence="6" id="KW-0012">Acyltransferase</keyword>
<dbReference type="EMBL" id="MLAA01000008">
    <property type="protein sequence ID" value="OOF70731.1"/>
    <property type="molecule type" value="Genomic_DNA"/>
</dbReference>
<dbReference type="PANTHER" id="PTHR30606:SF10">
    <property type="entry name" value="PHOSPHATIDYLINOSITOL MANNOSIDE ACYLTRANSFERASE"/>
    <property type="match status" value="1"/>
</dbReference>
<sequence>MIRPHKNSQHWANQEERGSQFFLMLTRWIVQYCPLWMIRFCTFWVVLYFYLTSRRVRYYVAEYQRNLTNYFPDVKLQKAAVFRQFLAFGESITDRFAVWQHKIRYTDLVIDDEDNLYSDIDSEGRGQILLCSHFGNIDICRALLNSGHHPNFKLNALVHSKHAEVFNQALVDVGAGELPVIQVDTLDAQKMFELSKRLEQGEWIAIAADRIPVRGDKAQTVKFLGKHAQFPEGAWLLATLLKAPINTIFSLKEKGRYRLKLRRFSPPLQGRGLVRQQQIQQAMQNYADSLAKECAKNPYLWFNFYDFWHQR</sequence>
<dbReference type="GO" id="GO:0016740">
    <property type="term" value="F:transferase activity"/>
    <property type="evidence" value="ECO:0007669"/>
    <property type="project" value="UniProtKB-KW"/>
</dbReference>
<dbReference type="CDD" id="cd07984">
    <property type="entry name" value="LPLAT_LABLAT-like"/>
    <property type="match status" value="1"/>
</dbReference>